<keyword evidence="2" id="KW-1185">Reference proteome</keyword>
<dbReference type="Proteomes" id="UP000597762">
    <property type="component" value="Unassembled WGS sequence"/>
</dbReference>
<dbReference type="EMBL" id="CAHIKZ030001691">
    <property type="protein sequence ID" value="CAE1272551.1"/>
    <property type="molecule type" value="Genomic_DNA"/>
</dbReference>
<name>A0A812CMW8_ACAPH</name>
<gene>
    <name evidence="1" type="ORF">SPHA_37765</name>
</gene>
<proteinExistence type="predicted"/>
<accession>A0A812CMW8</accession>
<evidence type="ECO:0000313" key="2">
    <source>
        <dbReference type="Proteomes" id="UP000597762"/>
    </source>
</evidence>
<sequence>MYLSTSACLNISTSASSKLSTSAFSNLSTSPSSNLSTSASSTLRQPHQIYPRHPLQIYLHQPLQFYIRETLQIYLRQPLLSTSASSTLQVLILIGASKGTIRPSTSSYVGTFNFYSVSRCDIESNHCRIDLTYRRHLATGVIQAKVHRVPRCNSCEISRRGNIILTMSFRVNYNLISIYLSIYLSIYHL</sequence>
<organism evidence="1 2">
    <name type="scientific">Acanthosepion pharaonis</name>
    <name type="common">Pharaoh cuttlefish</name>
    <name type="synonym">Sepia pharaonis</name>
    <dbReference type="NCBI Taxonomy" id="158019"/>
    <lineage>
        <taxon>Eukaryota</taxon>
        <taxon>Metazoa</taxon>
        <taxon>Spiralia</taxon>
        <taxon>Lophotrochozoa</taxon>
        <taxon>Mollusca</taxon>
        <taxon>Cephalopoda</taxon>
        <taxon>Coleoidea</taxon>
        <taxon>Decapodiformes</taxon>
        <taxon>Sepiida</taxon>
        <taxon>Sepiina</taxon>
        <taxon>Sepiidae</taxon>
        <taxon>Acanthosepion</taxon>
    </lineage>
</organism>
<protein>
    <submittedName>
        <fullName evidence="1">Uncharacterized protein</fullName>
    </submittedName>
</protein>
<dbReference type="AlphaFoldDB" id="A0A812CMW8"/>
<evidence type="ECO:0000313" key="1">
    <source>
        <dbReference type="EMBL" id="CAE1272551.1"/>
    </source>
</evidence>
<reference evidence="1" key="1">
    <citation type="submission" date="2021-01" db="EMBL/GenBank/DDBJ databases">
        <authorList>
            <person name="Li R."/>
            <person name="Bekaert M."/>
        </authorList>
    </citation>
    <scope>NUCLEOTIDE SEQUENCE</scope>
    <source>
        <strain evidence="1">Farmed</strain>
    </source>
</reference>
<comment type="caution">
    <text evidence="1">The sequence shown here is derived from an EMBL/GenBank/DDBJ whole genome shotgun (WGS) entry which is preliminary data.</text>
</comment>